<evidence type="ECO:0000313" key="6">
    <source>
        <dbReference type="Proteomes" id="UP000223749"/>
    </source>
</evidence>
<organism evidence="5 6">
    <name type="scientific">Pedobacter ginsengisoli</name>
    <dbReference type="NCBI Taxonomy" id="363852"/>
    <lineage>
        <taxon>Bacteria</taxon>
        <taxon>Pseudomonadati</taxon>
        <taxon>Bacteroidota</taxon>
        <taxon>Sphingobacteriia</taxon>
        <taxon>Sphingobacteriales</taxon>
        <taxon>Sphingobacteriaceae</taxon>
        <taxon>Pedobacter</taxon>
    </lineage>
</organism>
<dbReference type="KEGG" id="pgs:CPT03_04565"/>
<protein>
    <submittedName>
        <fullName evidence="5">Proline iminopeptidase</fullName>
    </submittedName>
</protein>
<keyword evidence="6" id="KW-1185">Reference proteome</keyword>
<dbReference type="OrthoDB" id="9796770at2"/>
<evidence type="ECO:0000259" key="4">
    <source>
        <dbReference type="Pfam" id="PF00561"/>
    </source>
</evidence>
<feature type="domain" description="AB hydrolase-1" evidence="4">
    <location>
        <begin position="66"/>
        <end position="165"/>
    </location>
</feature>
<dbReference type="InterPro" id="IPR005945">
    <property type="entry name" value="Pro_imino_pep"/>
</dbReference>
<evidence type="ECO:0000256" key="2">
    <source>
        <dbReference type="ARBA" id="ARBA00022801"/>
    </source>
</evidence>
<dbReference type="EMBL" id="CP024091">
    <property type="protein sequence ID" value="ATP55789.1"/>
    <property type="molecule type" value="Genomic_DNA"/>
</dbReference>
<evidence type="ECO:0000256" key="3">
    <source>
        <dbReference type="PIRNR" id="PIRNR005539"/>
    </source>
</evidence>
<dbReference type="InterPro" id="IPR002410">
    <property type="entry name" value="Peptidase_S33"/>
</dbReference>
<dbReference type="GO" id="GO:0008233">
    <property type="term" value="F:peptidase activity"/>
    <property type="evidence" value="ECO:0007669"/>
    <property type="project" value="InterPro"/>
</dbReference>
<keyword evidence="2 3" id="KW-0378">Hydrolase</keyword>
<dbReference type="Proteomes" id="UP000223749">
    <property type="component" value="Chromosome"/>
</dbReference>
<reference evidence="5 6" key="1">
    <citation type="submission" date="2017-10" db="EMBL/GenBank/DDBJ databases">
        <title>Whole genome of Pedobacter ginsengisoli T01R-27 isolated from tomato rhizosphere.</title>
        <authorList>
            <person name="Weon H.-Y."/>
            <person name="Lee S.A."/>
            <person name="Sang M.K."/>
            <person name="Song J."/>
        </authorList>
    </citation>
    <scope>NUCLEOTIDE SEQUENCE [LARGE SCALE GENOMIC DNA]</scope>
    <source>
        <strain evidence="5 6">T01R-27</strain>
    </source>
</reference>
<accession>A0A2D1U2G5</accession>
<dbReference type="Pfam" id="PF00561">
    <property type="entry name" value="Abhydrolase_1"/>
    <property type="match status" value="1"/>
</dbReference>
<dbReference type="InterPro" id="IPR050266">
    <property type="entry name" value="AB_hydrolase_sf"/>
</dbReference>
<dbReference type="RefSeq" id="WP_099437734.1">
    <property type="nucleotide sequence ID" value="NZ_CP024091.1"/>
</dbReference>
<dbReference type="PRINTS" id="PR00793">
    <property type="entry name" value="PROAMNOPTASE"/>
</dbReference>
<dbReference type="PIRSF" id="PIRSF005539">
    <property type="entry name" value="Pept_S33_TRI_F1"/>
    <property type="match status" value="1"/>
</dbReference>
<dbReference type="SUPFAM" id="SSF53474">
    <property type="entry name" value="alpha/beta-Hydrolases"/>
    <property type="match status" value="1"/>
</dbReference>
<dbReference type="Gene3D" id="3.40.50.1820">
    <property type="entry name" value="alpha/beta hydrolase"/>
    <property type="match status" value="1"/>
</dbReference>
<evidence type="ECO:0000256" key="1">
    <source>
        <dbReference type="ARBA" id="ARBA00010088"/>
    </source>
</evidence>
<dbReference type="PANTHER" id="PTHR43798">
    <property type="entry name" value="MONOACYLGLYCEROL LIPASE"/>
    <property type="match status" value="1"/>
</dbReference>
<dbReference type="InterPro" id="IPR029058">
    <property type="entry name" value="AB_hydrolase_fold"/>
</dbReference>
<evidence type="ECO:0000313" key="5">
    <source>
        <dbReference type="EMBL" id="ATP55789.1"/>
    </source>
</evidence>
<dbReference type="PANTHER" id="PTHR43798:SF31">
    <property type="entry name" value="AB HYDROLASE SUPERFAMILY PROTEIN YCLE"/>
    <property type="match status" value="1"/>
</dbReference>
<name>A0A2D1U2G5_9SPHI</name>
<sequence length="294" mass="33865">MKTTILLLLTANCFWGCDQTSKFPESFTENSIDTAWKIKTDNTKMIVVDGKYNIWTKKVGEGKIKVLLLPGEPGFTQDYFECFEEFLPKEGIEFYYYDQLGTGNSDIPTDSVLLNTSRFVEEIEHVRKGLKLDNFYILGHFWGGVLAMEYLQKYQNHVKAAILSSMTAGVKSYAPYSGQLKKKTFTEQDIKTYDSLDRLKLHDSPEYQDLLVNKLYAWNRLPNIKVPTLVIGGMYEERNPEDIKKEGKLIPNSRTYLCPDGSHLSIYDDQQNYFSNLVAFLKDVENNKFVADKK</sequence>
<gene>
    <name evidence="5" type="ORF">CPT03_04565</name>
</gene>
<dbReference type="AlphaFoldDB" id="A0A2D1U2G5"/>
<dbReference type="GO" id="GO:0006508">
    <property type="term" value="P:proteolysis"/>
    <property type="evidence" value="ECO:0007669"/>
    <property type="project" value="InterPro"/>
</dbReference>
<dbReference type="GO" id="GO:0016020">
    <property type="term" value="C:membrane"/>
    <property type="evidence" value="ECO:0007669"/>
    <property type="project" value="TreeGrafter"/>
</dbReference>
<dbReference type="InterPro" id="IPR000073">
    <property type="entry name" value="AB_hydrolase_1"/>
</dbReference>
<proteinExistence type="inferred from homology"/>
<comment type="similarity">
    <text evidence="1 3">Belongs to the peptidase S33 family.</text>
</comment>